<dbReference type="AlphaFoldDB" id="A0A978VW38"/>
<dbReference type="GO" id="GO:0005524">
    <property type="term" value="F:ATP binding"/>
    <property type="evidence" value="ECO:0007669"/>
    <property type="project" value="InterPro"/>
</dbReference>
<comment type="caution">
    <text evidence="3">The sequence shown here is derived from an EMBL/GenBank/DDBJ whole genome shotgun (WGS) entry which is preliminary data.</text>
</comment>
<sequence>MLPEVLFKGLDDSDQIEVMAGRETKKAGAESKKDNADAGGSGGKKKKELGLSYEKDENFGKWFSEAMDDVNLGGHAGELKILIYSFVDTLVASEVHCTIIMISLWVALLLDVAWVTKSAESDLEVPIASRPTSETIGVMVMVHGDDKGLVLPLKVASVQDIVVPVRFKDAEGIFYACTTTTTTTVKTLNEAGIRAEADFRVNYTPGWKWSHWEMKGVPLRIEIGP</sequence>
<name>A0A978VW38_ZIZJJ</name>
<dbReference type="GO" id="GO:0004827">
    <property type="term" value="F:proline-tRNA ligase activity"/>
    <property type="evidence" value="ECO:0007669"/>
    <property type="project" value="InterPro"/>
</dbReference>
<dbReference type="Gene3D" id="3.40.50.800">
    <property type="entry name" value="Anticodon-binding domain"/>
    <property type="match status" value="1"/>
</dbReference>
<dbReference type="PANTHER" id="PTHR43382">
    <property type="entry name" value="PROLYL-TRNA SYNTHETASE"/>
    <property type="match status" value="1"/>
</dbReference>
<dbReference type="GO" id="GO:0006433">
    <property type="term" value="P:prolyl-tRNA aminoacylation"/>
    <property type="evidence" value="ECO:0007669"/>
    <property type="project" value="InterPro"/>
</dbReference>
<evidence type="ECO:0000313" key="3">
    <source>
        <dbReference type="EMBL" id="KAH7543033.1"/>
    </source>
</evidence>
<dbReference type="InterPro" id="IPR004154">
    <property type="entry name" value="Anticodon-bd"/>
</dbReference>
<accession>A0A978VW38</accession>
<feature type="region of interest" description="Disordered" evidence="1">
    <location>
        <begin position="21"/>
        <end position="47"/>
    </location>
</feature>
<evidence type="ECO:0000256" key="1">
    <source>
        <dbReference type="SAM" id="MobiDB-lite"/>
    </source>
</evidence>
<organism evidence="3 4">
    <name type="scientific">Ziziphus jujuba var. spinosa</name>
    <dbReference type="NCBI Taxonomy" id="714518"/>
    <lineage>
        <taxon>Eukaryota</taxon>
        <taxon>Viridiplantae</taxon>
        <taxon>Streptophyta</taxon>
        <taxon>Embryophyta</taxon>
        <taxon>Tracheophyta</taxon>
        <taxon>Spermatophyta</taxon>
        <taxon>Magnoliopsida</taxon>
        <taxon>eudicotyledons</taxon>
        <taxon>Gunneridae</taxon>
        <taxon>Pentapetalae</taxon>
        <taxon>rosids</taxon>
        <taxon>fabids</taxon>
        <taxon>Rosales</taxon>
        <taxon>Rhamnaceae</taxon>
        <taxon>Paliureae</taxon>
        <taxon>Ziziphus</taxon>
    </lineage>
</organism>
<dbReference type="GO" id="GO:0017101">
    <property type="term" value="C:aminoacyl-tRNA synthetase multienzyme complex"/>
    <property type="evidence" value="ECO:0007669"/>
    <property type="project" value="TreeGrafter"/>
</dbReference>
<dbReference type="SUPFAM" id="SSF52954">
    <property type="entry name" value="Class II aaRS ABD-related"/>
    <property type="match status" value="1"/>
</dbReference>
<feature type="compositionally biased region" description="Basic and acidic residues" evidence="1">
    <location>
        <begin position="21"/>
        <end position="36"/>
    </location>
</feature>
<dbReference type="Pfam" id="PF03129">
    <property type="entry name" value="HGTP_anticodon"/>
    <property type="match status" value="1"/>
</dbReference>
<dbReference type="EMBL" id="JAEACU010000002">
    <property type="protein sequence ID" value="KAH7543033.1"/>
    <property type="molecule type" value="Genomic_DNA"/>
</dbReference>
<proteinExistence type="predicted"/>
<gene>
    <name evidence="3" type="ORF">FEM48_Zijuj02G0139700</name>
</gene>
<protein>
    <recommendedName>
        <fullName evidence="2">Anticodon-binding domain-containing protein</fullName>
    </recommendedName>
</protein>
<dbReference type="GO" id="GO:0005737">
    <property type="term" value="C:cytoplasm"/>
    <property type="evidence" value="ECO:0007669"/>
    <property type="project" value="InterPro"/>
</dbReference>
<dbReference type="Proteomes" id="UP000813462">
    <property type="component" value="Unassembled WGS sequence"/>
</dbReference>
<dbReference type="InterPro" id="IPR036621">
    <property type="entry name" value="Anticodon-bd_dom_sf"/>
</dbReference>
<feature type="domain" description="Anticodon-binding" evidence="2">
    <location>
        <begin position="178"/>
        <end position="225"/>
    </location>
</feature>
<evidence type="ECO:0000313" key="4">
    <source>
        <dbReference type="Proteomes" id="UP000813462"/>
    </source>
</evidence>
<dbReference type="PANTHER" id="PTHR43382:SF2">
    <property type="entry name" value="BIFUNCTIONAL GLUTAMATE_PROLINE--TRNA LIGASE"/>
    <property type="match status" value="1"/>
</dbReference>
<reference evidence="3" key="1">
    <citation type="journal article" date="2021" name="Front. Plant Sci.">
        <title>Chromosome-Scale Genome Assembly for Chinese Sour Jujube and Insights Into Its Genome Evolution and Domestication Signature.</title>
        <authorList>
            <person name="Shen L.-Y."/>
            <person name="Luo H."/>
            <person name="Wang X.-L."/>
            <person name="Wang X.-M."/>
            <person name="Qiu X.-J."/>
            <person name="Liu H."/>
            <person name="Zhou S.-S."/>
            <person name="Jia K.-H."/>
            <person name="Nie S."/>
            <person name="Bao Y.-T."/>
            <person name="Zhang R.-G."/>
            <person name="Yun Q.-Z."/>
            <person name="Chai Y.-H."/>
            <person name="Lu J.-Y."/>
            <person name="Li Y."/>
            <person name="Zhao S.-W."/>
            <person name="Mao J.-F."/>
            <person name="Jia S.-G."/>
            <person name="Mao Y.-M."/>
        </authorList>
    </citation>
    <scope>NUCLEOTIDE SEQUENCE</scope>
    <source>
        <strain evidence="3">AT0</strain>
        <tissue evidence="3">Leaf</tissue>
    </source>
</reference>
<dbReference type="InterPro" id="IPR004499">
    <property type="entry name" value="Pro-tRNA-ligase_IIa_arc-type"/>
</dbReference>
<evidence type="ECO:0000259" key="2">
    <source>
        <dbReference type="Pfam" id="PF03129"/>
    </source>
</evidence>